<dbReference type="EMBL" id="JAPDRP010000028">
    <property type="protein sequence ID" value="KAJ9635121.1"/>
    <property type="molecule type" value="Genomic_DNA"/>
</dbReference>
<gene>
    <name evidence="1" type="ORF">H2199_008607</name>
</gene>
<keyword evidence="2" id="KW-1185">Reference proteome</keyword>
<comment type="caution">
    <text evidence="1">The sequence shown here is derived from an EMBL/GenBank/DDBJ whole genome shotgun (WGS) entry which is preliminary data.</text>
</comment>
<name>A0ACC2YIV1_9PEZI</name>
<accession>A0ACC2YIV1</accession>
<dbReference type="Proteomes" id="UP001172680">
    <property type="component" value="Unassembled WGS sequence"/>
</dbReference>
<evidence type="ECO:0000313" key="1">
    <source>
        <dbReference type="EMBL" id="KAJ9635121.1"/>
    </source>
</evidence>
<sequence length="534" mass="59035">MNSIMLATLFSAIFAQSALGAAVRGQRGNNSHCDSKFCTWWHDSGEINTYTLVQPGNVRQSHQYYVQISVAGANKFYDSFVYKSIPRNGNGRIYSPWDAPNSNTMNHSVDDGITIEPSFEYDADVDVKILRRDGISLGPTSGVVIRPSTVRYALRTSHDGGIIIRVPKDSNGRKFSVELSSDLYNYRSNGSHYVSSGGSVVGVESTNALMIFASPFTPPDMILSMNSTNIHTMTPGPINNGDWGSSPIRYFPPGNFYAAGHGVLSGEHYVYQANPTTYYQSVKDDGYSLRMWWHNNLGGGQTWYCVGPTLNAPRFNTMDFHGNTDISVQVSDYKQVGAFFFQTDGPQMYPHGVVHHVFYHVNDDAIKVYYSDVSVSNITVWKGHNDPIIQMGWSVRNVSNVTIDTLNVIHTRYIKSETYVPSSIIGASPFYASGFMTVSNVVCEGLCPALLRITPLQSYKDFVIRDVAFPDGLQRDSIGTGVSIIPASEPGISMDLQIMNWTVVGQKVAMENFQSDSLGQLNISASYWGQWSIS</sequence>
<reference evidence="1" key="1">
    <citation type="submission" date="2022-10" db="EMBL/GenBank/DDBJ databases">
        <title>Culturing micro-colonial fungi from biological soil crusts in the Mojave desert and describing Neophaeococcomyces mojavensis, and introducing the new genera and species Taxawa tesnikishii.</title>
        <authorList>
            <person name="Kurbessoian T."/>
            <person name="Stajich J.E."/>
        </authorList>
    </citation>
    <scope>NUCLEOTIDE SEQUENCE</scope>
    <source>
        <strain evidence="1">JES_115</strain>
    </source>
</reference>
<proteinExistence type="predicted"/>
<organism evidence="1 2">
    <name type="scientific">Coniosporium tulheliwenetii</name>
    <dbReference type="NCBI Taxonomy" id="3383036"/>
    <lineage>
        <taxon>Eukaryota</taxon>
        <taxon>Fungi</taxon>
        <taxon>Dikarya</taxon>
        <taxon>Ascomycota</taxon>
        <taxon>Pezizomycotina</taxon>
        <taxon>Dothideomycetes</taxon>
        <taxon>Dothideomycetes incertae sedis</taxon>
        <taxon>Coniosporium</taxon>
    </lineage>
</organism>
<evidence type="ECO:0000313" key="2">
    <source>
        <dbReference type="Proteomes" id="UP001172680"/>
    </source>
</evidence>
<protein>
    <submittedName>
        <fullName evidence="1">Uncharacterized protein</fullName>
    </submittedName>
</protein>